<evidence type="ECO:0008006" key="3">
    <source>
        <dbReference type="Google" id="ProtNLM"/>
    </source>
</evidence>
<organism evidence="1 2">
    <name type="scientific">Grifola frondosa</name>
    <name type="common">Maitake</name>
    <name type="synonym">Polyporus frondosus</name>
    <dbReference type="NCBI Taxonomy" id="5627"/>
    <lineage>
        <taxon>Eukaryota</taxon>
        <taxon>Fungi</taxon>
        <taxon>Dikarya</taxon>
        <taxon>Basidiomycota</taxon>
        <taxon>Agaricomycotina</taxon>
        <taxon>Agaricomycetes</taxon>
        <taxon>Polyporales</taxon>
        <taxon>Grifolaceae</taxon>
        <taxon>Grifola</taxon>
    </lineage>
</organism>
<dbReference type="SUPFAM" id="SSF52047">
    <property type="entry name" value="RNI-like"/>
    <property type="match status" value="1"/>
</dbReference>
<accession>A0A1C7M2E6</accession>
<protein>
    <recommendedName>
        <fullName evidence="3">F-box domain-containing protein</fullName>
    </recommendedName>
</protein>
<comment type="caution">
    <text evidence="1">The sequence shown here is derived from an EMBL/GenBank/DDBJ whole genome shotgun (WGS) entry which is preliminary data.</text>
</comment>
<dbReference type="Proteomes" id="UP000092993">
    <property type="component" value="Unassembled WGS sequence"/>
</dbReference>
<dbReference type="Gene3D" id="3.80.10.10">
    <property type="entry name" value="Ribonuclease Inhibitor"/>
    <property type="match status" value="1"/>
</dbReference>
<dbReference type="AlphaFoldDB" id="A0A1C7M2E6"/>
<keyword evidence="2" id="KW-1185">Reference proteome</keyword>
<sequence>MCLLQILRGDILPAQFARFQKYARYVRTVAGATNIIDYSVFRQLYYFNHERPLLPSLRDYCCAGPGSPLSFIYVVPPHLQALNLTLSHWSYEIPYPASQVALTLRFGSDLTFLSDFKYLASLDLRGSLCVLDSRLLRILADMEKLRVLKADTVDLSSDFNAALPLVVFHALEHLSLSADTQHSIHLLSVISTPVLRTLEWDPSTDVTDIEDYRHFLECLSSKYASSLHGLDLSFQLNRTPPLTTSGYRYILDPLLSFHHLRSISITFDLPSPALSLSENDVRDFAKAWPEATDICLILRCATPAPALSSLIHFARHCPNLKSLNLDGLDLGTVSAVDQLDPLPLHRLTHLSICDNFWDTDPDPVAVAEFLDAVFPHLQLQDDDPGWRALSWKTHSSRPAVNSHLRALRLARQH</sequence>
<dbReference type="InterPro" id="IPR032675">
    <property type="entry name" value="LRR_dom_sf"/>
</dbReference>
<name>A0A1C7M2E6_GRIFR</name>
<dbReference type="EMBL" id="LUGG01000013">
    <property type="protein sequence ID" value="OBZ70566.1"/>
    <property type="molecule type" value="Genomic_DNA"/>
</dbReference>
<gene>
    <name evidence="1" type="ORF">A0H81_09447</name>
</gene>
<evidence type="ECO:0000313" key="1">
    <source>
        <dbReference type="EMBL" id="OBZ70566.1"/>
    </source>
</evidence>
<evidence type="ECO:0000313" key="2">
    <source>
        <dbReference type="Proteomes" id="UP000092993"/>
    </source>
</evidence>
<reference evidence="1 2" key="1">
    <citation type="submission" date="2016-03" db="EMBL/GenBank/DDBJ databases">
        <title>Whole genome sequencing of Grifola frondosa 9006-11.</title>
        <authorList>
            <person name="Min B."/>
            <person name="Park H."/>
            <person name="Kim J.-G."/>
            <person name="Cho H."/>
            <person name="Oh Y.-L."/>
            <person name="Kong W.-S."/>
            <person name="Choi I.-G."/>
        </authorList>
    </citation>
    <scope>NUCLEOTIDE SEQUENCE [LARGE SCALE GENOMIC DNA]</scope>
    <source>
        <strain evidence="1 2">9006-11</strain>
    </source>
</reference>
<dbReference type="OrthoDB" id="3543113at2759"/>
<proteinExistence type="predicted"/>